<organism evidence="33 34">
    <name type="scientific">Bicyclus anynana</name>
    <name type="common">Squinting bush brown butterfly</name>
    <dbReference type="NCBI Taxonomy" id="110368"/>
    <lineage>
        <taxon>Eukaryota</taxon>
        <taxon>Metazoa</taxon>
        <taxon>Ecdysozoa</taxon>
        <taxon>Arthropoda</taxon>
        <taxon>Hexapoda</taxon>
        <taxon>Insecta</taxon>
        <taxon>Pterygota</taxon>
        <taxon>Neoptera</taxon>
        <taxon>Endopterygota</taxon>
        <taxon>Lepidoptera</taxon>
        <taxon>Glossata</taxon>
        <taxon>Ditrysia</taxon>
        <taxon>Papilionoidea</taxon>
        <taxon>Nymphalidae</taxon>
        <taxon>Satyrinae</taxon>
        <taxon>Satyrini</taxon>
        <taxon>Mycalesina</taxon>
        <taxon>Bicyclus</taxon>
    </lineage>
</organism>
<feature type="repeat" description="LDL-receptor class B" evidence="29">
    <location>
        <begin position="1117"/>
        <end position="1161"/>
    </location>
</feature>
<dbReference type="Gene3D" id="2.10.70.80">
    <property type="match status" value="1"/>
</dbReference>
<keyword evidence="12" id="KW-1003">Cell membrane</keyword>
<evidence type="ECO:0000256" key="19">
    <source>
        <dbReference type="ARBA" id="ARBA00023034"/>
    </source>
</evidence>
<feature type="disulfide bond" evidence="28">
    <location>
        <begin position="1308"/>
        <end position="1326"/>
    </location>
</feature>
<feature type="region of interest" description="Disordered" evidence="30">
    <location>
        <begin position="2323"/>
        <end position="2351"/>
    </location>
</feature>
<dbReference type="InterPro" id="IPR036390">
    <property type="entry name" value="WH_DNA-bd_sf"/>
</dbReference>
<dbReference type="InterPro" id="IPR003961">
    <property type="entry name" value="FN3_dom"/>
</dbReference>
<dbReference type="InterPro" id="IPR002172">
    <property type="entry name" value="LDrepeatLR_classA_rpt"/>
</dbReference>
<dbReference type="SUPFAM" id="SSF49265">
    <property type="entry name" value="Fibronectin type III"/>
    <property type="match status" value="2"/>
</dbReference>
<feature type="disulfide bond" evidence="28">
    <location>
        <begin position="1653"/>
        <end position="1668"/>
    </location>
</feature>
<feature type="disulfide bond" evidence="28">
    <location>
        <begin position="1320"/>
        <end position="1335"/>
    </location>
</feature>
<dbReference type="PROSITE" id="PS50068">
    <property type="entry name" value="LDLRA_2"/>
    <property type="match status" value="9"/>
</dbReference>
<dbReference type="InterPro" id="IPR013783">
    <property type="entry name" value="Ig-like_fold"/>
</dbReference>
<keyword evidence="13" id="KW-0245">EGF-like domain</keyword>
<keyword evidence="18" id="KW-0689">Ribosomal protein</keyword>
<evidence type="ECO:0000256" key="10">
    <source>
        <dbReference type="ARBA" id="ARBA00013467"/>
    </source>
</evidence>
<keyword evidence="14" id="KW-0254">Endocytosis</keyword>
<feature type="disulfide bond" evidence="28">
    <location>
        <begin position="1491"/>
        <end position="1503"/>
    </location>
</feature>
<gene>
    <name evidence="34" type="primary">LOC112051307</name>
</gene>
<dbReference type="SUPFAM" id="SSF110296">
    <property type="entry name" value="Oligoxyloglucan reducing end-specific cellobiohydrolase"/>
    <property type="match status" value="1"/>
</dbReference>
<dbReference type="SUPFAM" id="SSF63825">
    <property type="entry name" value="YWTD domain"/>
    <property type="match status" value="1"/>
</dbReference>
<feature type="transmembrane region" description="Helical" evidence="31">
    <location>
        <begin position="2278"/>
        <end position="2302"/>
    </location>
</feature>
<evidence type="ECO:0000259" key="32">
    <source>
        <dbReference type="PROSITE" id="PS50853"/>
    </source>
</evidence>
<evidence type="ECO:0000256" key="24">
    <source>
        <dbReference type="ARBA" id="ARBA00023274"/>
    </source>
</evidence>
<evidence type="ECO:0000256" key="31">
    <source>
        <dbReference type="SAM" id="Phobius"/>
    </source>
</evidence>
<dbReference type="SMART" id="SM00192">
    <property type="entry name" value="LDLa"/>
    <property type="match status" value="9"/>
</dbReference>
<dbReference type="Gene3D" id="4.10.400.10">
    <property type="entry name" value="Low-density Lipoprotein Receptor"/>
    <property type="match status" value="9"/>
</dbReference>
<feature type="disulfide bond" evidence="28">
    <location>
        <begin position="1544"/>
        <end position="1556"/>
    </location>
</feature>
<dbReference type="InterPro" id="IPR050310">
    <property type="entry name" value="VPS10-sortilin"/>
</dbReference>
<evidence type="ECO:0000256" key="2">
    <source>
        <dbReference type="ARBA" id="ARBA00004158"/>
    </source>
</evidence>
<evidence type="ECO:0000256" key="5">
    <source>
        <dbReference type="ARBA" id="ARBA00004393"/>
    </source>
</evidence>
<dbReference type="InterPro" id="IPR036055">
    <property type="entry name" value="LDL_receptor-like_sf"/>
</dbReference>
<evidence type="ECO:0000256" key="27">
    <source>
        <dbReference type="ARBA" id="ARBA00032450"/>
    </source>
</evidence>
<dbReference type="PROSITE" id="PS51120">
    <property type="entry name" value="LDLRB"/>
    <property type="match status" value="3"/>
</dbReference>
<evidence type="ECO:0000256" key="23">
    <source>
        <dbReference type="ARBA" id="ARBA00023180"/>
    </source>
</evidence>
<keyword evidence="16" id="KW-0967">Endosome</keyword>
<dbReference type="CDD" id="cd00063">
    <property type="entry name" value="FN3"/>
    <property type="match status" value="2"/>
</dbReference>
<dbReference type="SMART" id="SM01413">
    <property type="entry name" value="Ribosomal_S19e"/>
    <property type="match status" value="1"/>
</dbReference>
<dbReference type="InterPro" id="IPR031778">
    <property type="entry name" value="Sortilin_N"/>
</dbReference>
<evidence type="ECO:0000256" key="13">
    <source>
        <dbReference type="ARBA" id="ARBA00022536"/>
    </source>
</evidence>
<accession>A0ABM3LSH3</accession>
<evidence type="ECO:0000256" key="22">
    <source>
        <dbReference type="ARBA" id="ARBA00023170"/>
    </source>
</evidence>
<evidence type="ECO:0000256" key="6">
    <source>
        <dbReference type="ARBA" id="ARBA00004480"/>
    </source>
</evidence>
<evidence type="ECO:0000256" key="1">
    <source>
        <dbReference type="ARBA" id="ARBA00004115"/>
    </source>
</evidence>
<feature type="disulfide bond" evidence="28">
    <location>
        <begin position="1284"/>
        <end position="1299"/>
    </location>
</feature>
<keyword evidence="11" id="KW-0813">Transport</keyword>
<dbReference type="InterPro" id="IPR036388">
    <property type="entry name" value="WH-like_DNA-bd_sf"/>
</dbReference>
<evidence type="ECO:0000256" key="14">
    <source>
        <dbReference type="ARBA" id="ARBA00022583"/>
    </source>
</evidence>
<reference evidence="34" key="1">
    <citation type="submission" date="2025-08" db="UniProtKB">
        <authorList>
            <consortium name="RefSeq"/>
        </authorList>
    </citation>
    <scope>IDENTIFICATION</scope>
</reference>
<evidence type="ECO:0000313" key="33">
    <source>
        <dbReference type="Proteomes" id="UP001652582"/>
    </source>
</evidence>
<feature type="disulfide bond" evidence="28">
    <location>
        <begin position="1347"/>
        <end position="1365"/>
    </location>
</feature>
<evidence type="ECO:0000256" key="17">
    <source>
        <dbReference type="ARBA" id="ARBA00022824"/>
    </source>
</evidence>
<keyword evidence="23" id="KW-0325">Glycoprotein</keyword>
<sequence length="2351" mass="263700">MRSVTLKDVEQDKVVKTVAAHLKKIGKVKVPEHMDLVKTGRFKELAPYDPDWFYVRCAAVLRHIYIRSPVGVKTVTKIFGGRKRNGVTPSHFCRSSGSVARKALQALEALKLVEKIPDGGRILTVQGRRDLDRIAAQVRLKAKQAAKQSVIVLFIRITVEVGCYWICSDDKMIAVLGFKISVIVTVSLISCVYSEIQYGSPEGTLYVADAQNSQKITVINRYTDEKDVSLARTKRDATVPPPPLEKTVERSISTWTTHLNDSHQQLMVHWVGEGSNVIICLARDSSTRNKGITSSSALYISYDYGKNFTNKTESFRLGDDANSGYAQLDKFFNHAKYPEFCVFVDSTNKKLYYTQDNGVTITRSDLSFHPSELAFDEEVPNRYVILDKVDSTRNLYMTLDGGKTFKLIQSYVKTFLWSSAPGYAKMFYVERWKPGGNSTVLSVNDPANIMVNAHELFADAKDFQIKGDFMFATKQSKEKNSLDLYISHQRGPFFKAQFQTELDLNKFHIADVTDKRIFVSVMHTENLANLYVSEISRNFTQYNFVLSLEQVLCYFPEGNWKDSWLEDVTEDPFTDLYRVEGLKGIYIASKVNHKSQVSNIEPEHLVSLITFDHGVTWSPINPPVEDENGKPLNCHIENSCSLHLCQKFSQLYPVTSKPGNVTDSVSRSASIMSSKSAPGIIMATGVLGKSLKGIPGVYISRDAGLTWRRILKDYYFFNYGDHGGVLVAVKYFKSRGETRRILYSTNEGIEWNSYQFNADDLRIYGLMTEPGENTTTFTMFGSANEQHQWIIITIDLLNTFPRNCTQDDYKFWSPTPPNSAVSCVLGTRDTFQRRLAHTNCHNGVGYERPVKKELCECSRRDYECDFGFVLSHKVCIRNQSLKYLIPTYDPYATPSDCKPGHFYQRTKGYRKIDGDVCTTSFYMPYEPDLVPCPLEEPTEFILVALRDRIARINLSDNTTVIPVKGQQNIVAIEFDMKNNCIYWADIEVDKIIRQCFDSGNVQETVVDTELASIEGMALDWISNVLFFVDGLRKKIEAVRTDLSSRGRMRATILDSKVLSKPRGIAVHPRAGYLFWTDWDRNSPSVSRSNLDGKEVKKLFTNPIVKWPNGITIDQMADRIYWVDAMEDYIASADLNGQYFRRILWNDEKVTHPFAVAVLKNKMYWDDWKAKSIFTADKDTGANIVTINDSLSGLMDLKVFAYFMQHGSNACSYKNTSCDTLCLGTPGNKFSCLCPDGFKNVNGKCMCPNGLESAPNMTCAKQDGSCSPDEFTCKNGVCITSTWRCDGNDDCGDNSDEASCTCAPHMIACDDSHCYLPHWRCDGDTDCLDMSDEKDCAKPNCTENQFTCANGNCIEKRWMCDGDNDCKDGSDELNCTQTPLKRPDEASCASDNVFVCGNKTNGFCIPNLWVCDGERDCPSGEDEREERCKNSTCAPYMYRCPSGKCIYRSWVCDGENDCGDAEGSDEKDCQPRTHNKLLPRFDKPDFPNNGTCADWMFKCDNGNCLPYWWRCDGINDCEDNSDEVACGLVYQDKTVSPEHDATVKCGKNQFTCSPGICIPLSWVCDSANDCSDGADERSCTRTPTGVPRCDADSTPCADGLACIRDSQLCDGVIDCADHSDEQHCANKHKTEVECPARYFQCDDGTRCLWQVMVCNGHQDCYDGSDEANCSSDASEEHFYQFLGIGVDQSSINSTSFLISCWMAQQKMVLYSFLPSISKVSDGVWKNMTWTTDSVYKFTNLEPFTNYNVTVYIQDSKSNKTYASMKYVNTTTGEGMPSPPQRLAVRQMVGSRVNVVWDPPSEPRGFIQYYTVHYAPPLPPIEKILPATDNNSSVSSVILGYFKPGKSYSFWVTATNNAFTSESTAIMNITFDEGGDVDDIVNASMSRLSPTSVSLKWHKLRGVEGYLVETRLPRQYPQPPIINTTDNKVIVRNLPKNSQIYIDIKAYKNGIMGQPFTIPVATEGTPEEPINLNVEHVKDNRSAVKLSWNKPSGDQNKDKEVEYEVHYLLFKDLRRHSGHMENDTEIITKNTSVVIGGLLPCETYVFSVGMVGGQLSVLKEFVTGKDPRAPIRDLHLVFDKKKSELQILWSASCDVVTERIAYRLDITELTHNLISRYELSPTNNVALSHVIENVPVGGRYNVCIHTAVPDSEEKCAVVRSGEVEAPHAVVAFLAPNGYLTVMWQHPEDNHTEPKQKYQIIISDKEIAEDLLHPSEDMKTVEADFSPVLMTANSVPNGPLFVSVRAVSKDGYYSDLSEVRTLTMEGAEAMESERTASGMGAVWWGAGAACVAAVALGGALLHMALRHRRLARSLLRLAATPRYDSRRGQATIDHDDDDVPPITGFSDDEPLVIA</sequence>
<feature type="disulfide bond" evidence="28">
    <location>
        <begin position="1439"/>
        <end position="1457"/>
    </location>
</feature>
<keyword evidence="31" id="KW-0812">Transmembrane</keyword>
<dbReference type="PROSITE" id="PS50853">
    <property type="entry name" value="FN3"/>
    <property type="match status" value="3"/>
</dbReference>
<dbReference type="InterPro" id="IPR006581">
    <property type="entry name" value="VPS10"/>
</dbReference>
<dbReference type="CDD" id="cd00112">
    <property type="entry name" value="LDLa"/>
    <property type="match status" value="9"/>
</dbReference>
<comment type="caution">
    <text evidence="28">Lacks conserved residue(s) required for the propagation of feature annotation.</text>
</comment>
<dbReference type="SMART" id="SM00135">
    <property type="entry name" value="LY"/>
    <property type="match status" value="5"/>
</dbReference>
<evidence type="ECO:0000256" key="29">
    <source>
        <dbReference type="PROSITE-ProRule" id="PRU00461"/>
    </source>
</evidence>
<dbReference type="Gene3D" id="3.30.60.270">
    <property type="match status" value="1"/>
</dbReference>
<keyword evidence="19" id="KW-0333">Golgi apparatus</keyword>
<keyword evidence="20 31" id="KW-0472">Membrane</keyword>
<dbReference type="InterPro" id="IPR001266">
    <property type="entry name" value="Ribosomal_eS19"/>
</dbReference>
<feature type="repeat" description="LDL-receptor class B" evidence="29">
    <location>
        <begin position="979"/>
        <end position="1022"/>
    </location>
</feature>
<dbReference type="Pfam" id="PF15902">
    <property type="entry name" value="Sortilin-Vps10"/>
    <property type="match status" value="1"/>
</dbReference>
<feature type="disulfide bond" evidence="28">
    <location>
        <begin position="1265"/>
        <end position="1277"/>
    </location>
</feature>
<evidence type="ECO:0000313" key="34">
    <source>
        <dbReference type="RefSeq" id="XP_052742000.1"/>
    </source>
</evidence>
<feature type="disulfide bond" evidence="28">
    <location>
        <begin position="1608"/>
        <end position="1623"/>
    </location>
</feature>
<feature type="disulfide bond" evidence="28">
    <location>
        <begin position="1272"/>
        <end position="1290"/>
    </location>
</feature>
<keyword evidence="21 28" id="KW-1015">Disulfide bond</keyword>
<dbReference type="PRINTS" id="PR00261">
    <property type="entry name" value="LDLRECEPTOR"/>
</dbReference>
<evidence type="ECO:0000256" key="26">
    <source>
        <dbReference type="ARBA" id="ARBA00029896"/>
    </source>
</evidence>
<dbReference type="Pfam" id="PF00057">
    <property type="entry name" value="Ldl_recept_a"/>
    <property type="match status" value="9"/>
</dbReference>
<evidence type="ECO:0000256" key="3">
    <source>
        <dbReference type="ARBA" id="ARBA00004212"/>
    </source>
</evidence>
<feature type="disulfide bond" evidence="28">
    <location>
        <begin position="1551"/>
        <end position="1569"/>
    </location>
</feature>
<evidence type="ECO:0000256" key="4">
    <source>
        <dbReference type="ARBA" id="ARBA00004251"/>
    </source>
</evidence>
<dbReference type="InterPro" id="IPR018277">
    <property type="entry name" value="Ribosomal_eS19_CS"/>
</dbReference>
<keyword evidence="25" id="KW-0968">Cytoplasmic vesicle</keyword>
<feature type="domain" description="Fibronectin type-III" evidence="32">
    <location>
        <begin position="1777"/>
        <end position="1872"/>
    </location>
</feature>
<feature type="disulfide bond" evidence="28">
    <location>
        <begin position="1498"/>
        <end position="1516"/>
    </location>
</feature>
<feature type="domain" description="Fibronectin type-III" evidence="32">
    <location>
        <begin position="2163"/>
        <end position="2264"/>
    </location>
</feature>
<dbReference type="InterPro" id="IPR023415">
    <property type="entry name" value="LDLR_class-A_CS"/>
</dbReference>
<dbReference type="InterPro" id="IPR011042">
    <property type="entry name" value="6-blade_b-propeller_TolB-like"/>
</dbReference>
<dbReference type="Pfam" id="PF15901">
    <property type="entry name" value="Sortilin_C"/>
    <property type="match status" value="1"/>
</dbReference>
<name>A0ABM3LSH3_BICAN</name>
<dbReference type="GeneID" id="112051307"/>
<dbReference type="Pfam" id="PF00041">
    <property type="entry name" value="fn3"/>
    <property type="match status" value="1"/>
</dbReference>
<dbReference type="InterPro" id="IPR000033">
    <property type="entry name" value="LDLR_classB_rpt"/>
</dbReference>
<proteinExistence type="inferred from homology"/>
<dbReference type="SMART" id="SM00602">
    <property type="entry name" value="VPS10"/>
    <property type="match status" value="1"/>
</dbReference>
<dbReference type="Gene3D" id="1.10.10.10">
    <property type="entry name" value="Winged helix-like DNA-binding domain superfamily/Winged helix DNA-binding domain"/>
    <property type="match status" value="1"/>
</dbReference>
<dbReference type="Gene3D" id="2.130.10.10">
    <property type="entry name" value="YVTN repeat-like/Quinoprotein amine dehydrogenase"/>
    <property type="match status" value="1"/>
</dbReference>
<protein>
    <recommendedName>
        <fullName evidence="10">Sortilin-related receptor</fullName>
    </recommendedName>
    <alternativeName>
        <fullName evidence="26">Low-density lipoprotein receptor relative with 11 ligand-binding repeats</fullName>
    </alternativeName>
    <alternativeName>
        <fullName evidence="27">Sorting protein-related receptor containing LDLR class A repeats</fullName>
    </alternativeName>
</protein>
<evidence type="ECO:0000256" key="16">
    <source>
        <dbReference type="ARBA" id="ARBA00022753"/>
    </source>
</evidence>
<dbReference type="Gene3D" id="2.120.10.30">
    <property type="entry name" value="TolB, C-terminal domain"/>
    <property type="match status" value="1"/>
</dbReference>
<dbReference type="PANTHER" id="PTHR12106:SF27">
    <property type="entry name" value="SORTILIN-RELATED RECEPTOR"/>
    <property type="match status" value="1"/>
</dbReference>
<evidence type="ECO:0000256" key="30">
    <source>
        <dbReference type="SAM" id="MobiDB-lite"/>
    </source>
</evidence>
<keyword evidence="31" id="KW-1133">Transmembrane helix</keyword>
<feature type="repeat" description="LDL-receptor class B" evidence="29">
    <location>
        <begin position="1071"/>
        <end position="1116"/>
    </location>
</feature>
<dbReference type="SUPFAM" id="SSF46785">
    <property type="entry name" value="Winged helix' DNA-binding domain"/>
    <property type="match status" value="1"/>
</dbReference>
<feature type="domain" description="Fibronectin type-III" evidence="32">
    <location>
        <begin position="1966"/>
        <end position="2064"/>
    </location>
</feature>
<dbReference type="InterPro" id="IPR015943">
    <property type="entry name" value="WD40/YVTN_repeat-like_dom_sf"/>
</dbReference>
<keyword evidence="24" id="KW-0687">Ribonucleoprotein</keyword>
<dbReference type="PROSITE" id="PS00628">
    <property type="entry name" value="RIBOSOMAL_S19E"/>
    <property type="match status" value="1"/>
</dbReference>
<comment type="similarity">
    <text evidence="9">Belongs to the eukaryotic ribosomal protein eS19 family.</text>
</comment>
<dbReference type="RefSeq" id="XP_052742000.1">
    <property type="nucleotide sequence ID" value="XM_052886040.1"/>
</dbReference>
<evidence type="ECO:0000256" key="15">
    <source>
        <dbReference type="ARBA" id="ARBA00022737"/>
    </source>
</evidence>
<dbReference type="Pfam" id="PF00058">
    <property type="entry name" value="Ldl_recept_b"/>
    <property type="match status" value="2"/>
</dbReference>
<keyword evidence="33" id="KW-1185">Reference proteome</keyword>
<evidence type="ECO:0000256" key="18">
    <source>
        <dbReference type="ARBA" id="ARBA00022980"/>
    </source>
</evidence>
<keyword evidence="22 34" id="KW-0675">Receptor</keyword>
<evidence type="ECO:0000256" key="9">
    <source>
        <dbReference type="ARBA" id="ARBA00010014"/>
    </source>
</evidence>
<dbReference type="Pfam" id="PF01090">
    <property type="entry name" value="Ribosomal_S19e"/>
    <property type="match status" value="1"/>
</dbReference>
<evidence type="ECO:0000256" key="8">
    <source>
        <dbReference type="ARBA" id="ARBA00007041"/>
    </source>
</evidence>
<dbReference type="SUPFAM" id="SSF57424">
    <property type="entry name" value="LDL receptor-like module"/>
    <property type="match status" value="9"/>
</dbReference>
<comment type="similarity">
    <text evidence="8">Belongs to the VPS10-related sortilin family. SORL1 subfamily.</text>
</comment>
<keyword evidence="15" id="KW-0677">Repeat</keyword>
<feature type="disulfide bond" evidence="28">
    <location>
        <begin position="1340"/>
        <end position="1352"/>
    </location>
</feature>
<dbReference type="Gene3D" id="2.60.40.10">
    <property type="entry name" value="Immunoglobulins"/>
    <property type="match status" value="3"/>
</dbReference>
<dbReference type="PANTHER" id="PTHR12106">
    <property type="entry name" value="SORTILIN RELATED"/>
    <property type="match status" value="1"/>
</dbReference>
<comment type="subcellular location">
    <subcellularLocation>
        <location evidence="4">Cell membrane</location>
        <topology evidence="4">Single-pass type I membrane protein</topology>
    </subcellularLocation>
    <subcellularLocation>
        <location evidence="3">Cytoplasmic vesicle</location>
        <location evidence="3">Secretory vesicle membrane</location>
        <topology evidence="3">Single-pass type I membrane protein</topology>
    </subcellularLocation>
    <subcellularLocation>
        <location evidence="2">Early endosome membrane</location>
        <topology evidence="2">Single-pass type I membrane protein</topology>
    </subcellularLocation>
    <subcellularLocation>
        <location evidence="1">Endoplasmic reticulum membrane</location>
        <topology evidence="1">Single-pass type I membrane protein</topology>
    </subcellularLocation>
    <subcellularLocation>
        <location evidence="7">Endosome</location>
        <location evidence="7">Multivesicular body membrane</location>
        <topology evidence="7">Single-pass type I membrane protein</topology>
    </subcellularLocation>
    <subcellularLocation>
        <location evidence="5">Golgi apparatus</location>
        <location evidence="5">trans-Golgi network membrane</location>
        <topology evidence="5">Single-pass type I membrane protein</topology>
    </subcellularLocation>
    <subcellularLocation>
        <location evidence="6">Recycling endosome membrane</location>
        <topology evidence="6">Single-pass type I membrane protein</topology>
    </subcellularLocation>
</comment>
<keyword evidence="17" id="KW-0256">Endoplasmic reticulum</keyword>
<dbReference type="Proteomes" id="UP001652582">
    <property type="component" value="Chromosome 16"/>
</dbReference>
<dbReference type="InterPro" id="IPR036116">
    <property type="entry name" value="FN3_sf"/>
</dbReference>
<dbReference type="SMART" id="SM00060">
    <property type="entry name" value="FN3"/>
    <property type="match status" value="6"/>
</dbReference>
<feature type="disulfide bond" evidence="28">
    <location>
        <begin position="1432"/>
        <end position="1444"/>
    </location>
</feature>
<feature type="disulfide bond" evidence="28">
    <location>
        <begin position="1563"/>
        <end position="1578"/>
    </location>
</feature>
<dbReference type="PROSITE" id="PS01209">
    <property type="entry name" value="LDLRA_1"/>
    <property type="match status" value="2"/>
</dbReference>
<feature type="disulfide bond" evidence="28">
    <location>
        <begin position="1359"/>
        <end position="1374"/>
    </location>
</feature>
<evidence type="ECO:0000256" key="25">
    <source>
        <dbReference type="ARBA" id="ARBA00023329"/>
    </source>
</evidence>
<evidence type="ECO:0000256" key="28">
    <source>
        <dbReference type="PROSITE-ProRule" id="PRU00124"/>
    </source>
</evidence>
<evidence type="ECO:0000256" key="20">
    <source>
        <dbReference type="ARBA" id="ARBA00023136"/>
    </source>
</evidence>
<evidence type="ECO:0000256" key="12">
    <source>
        <dbReference type="ARBA" id="ARBA00022475"/>
    </source>
</evidence>
<evidence type="ECO:0000256" key="21">
    <source>
        <dbReference type="ARBA" id="ARBA00023157"/>
    </source>
</evidence>
<evidence type="ECO:0000256" key="11">
    <source>
        <dbReference type="ARBA" id="ARBA00022448"/>
    </source>
</evidence>
<feature type="disulfide bond" evidence="28">
    <location>
        <begin position="1510"/>
        <end position="1525"/>
    </location>
</feature>
<evidence type="ECO:0000256" key="7">
    <source>
        <dbReference type="ARBA" id="ARBA00004545"/>
    </source>
</evidence>
<dbReference type="InterPro" id="IPR031777">
    <property type="entry name" value="Sortilin_C"/>
</dbReference>
<feature type="disulfide bond" evidence="28">
    <location>
        <begin position="1301"/>
        <end position="1313"/>
    </location>
</feature>